<keyword evidence="3" id="KW-1185">Reference proteome</keyword>
<accession>A0ABT0DIN5</accession>
<dbReference type="EMBL" id="JALKCG010000001">
    <property type="protein sequence ID" value="MCK0207145.1"/>
    <property type="molecule type" value="Genomic_DNA"/>
</dbReference>
<name>A0ABT0DIN5_9HYPH</name>
<sequence length="76" mass="7872">MNAKMMTVVALSGFLAAGVLSAKAADGRDPSLYGHQTLQGTVVEGRNAAVTLDRSTVSDEGAAIRLQIEGNSRSTH</sequence>
<proteinExistence type="predicted"/>
<comment type="caution">
    <text evidence="2">The sequence shown here is derived from an EMBL/GenBank/DDBJ whole genome shotgun (WGS) entry which is preliminary data.</text>
</comment>
<feature type="chain" id="PRO_5047017796" description="DUF5666 domain-containing protein" evidence="1">
    <location>
        <begin position="25"/>
        <end position="76"/>
    </location>
</feature>
<evidence type="ECO:0000313" key="2">
    <source>
        <dbReference type="EMBL" id="MCK0207145.1"/>
    </source>
</evidence>
<evidence type="ECO:0000313" key="3">
    <source>
        <dbReference type="Proteomes" id="UP001202867"/>
    </source>
</evidence>
<reference evidence="3" key="2">
    <citation type="submission" date="2023-07" db="EMBL/GenBank/DDBJ databases">
        <title>Ancylobacter moscoviensis sp. nov., facultatively methylotrophic bacteria from activated sludge and the reclassification of Starkeya novella (Starkey 1934) Kelly et al. 2000 as Ancylobacter novellus comb. nov., Starkeya koreensis Im et al. 2006 as Ancylobacter koreensis comb.nov., Angulomicrobium tetraedrale Vasil'eva et al. 1986 as Ancylobacter tetraedralis comb. nov., Angulomicrobium amanitiforme Fritz et al. 2004 as Ancylobacter amanitiformis comb. nov. and Methylorhabdus multivorans Doronina et al. 1996 as Ancylobacter multivorans comb. nov. and emended description of the genus Ancylobacter.</title>
        <authorList>
            <person name="Doronina N."/>
            <person name="Chemodurova A."/>
            <person name="Grouzdev D."/>
            <person name="Koziaeva V."/>
            <person name="Shi W."/>
            <person name="Wu L."/>
            <person name="Kaparullina E."/>
        </authorList>
    </citation>
    <scope>NUCLEOTIDE SEQUENCE [LARGE SCALE GENOMIC DNA]</scope>
    <source>
        <strain evidence="3">Jip08</strain>
    </source>
</reference>
<feature type="signal peptide" evidence="1">
    <location>
        <begin position="1"/>
        <end position="24"/>
    </location>
</feature>
<organism evidence="2 3">
    <name type="scientific">Ancylobacter koreensis</name>
    <dbReference type="NCBI Taxonomy" id="266121"/>
    <lineage>
        <taxon>Bacteria</taxon>
        <taxon>Pseudomonadati</taxon>
        <taxon>Pseudomonadota</taxon>
        <taxon>Alphaproteobacteria</taxon>
        <taxon>Hyphomicrobiales</taxon>
        <taxon>Xanthobacteraceae</taxon>
        <taxon>Ancylobacter</taxon>
    </lineage>
</organism>
<evidence type="ECO:0000256" key="1">
    <source>
        <dbReference type="SAM" id="SignalP"/>
    </source>
</evidence>
<evidence type="ECO:0008006" key="4">
    <source>
        <dbReference type="Google" id="ProtNLM"/>
    </source>
</evidence>
<dbReference type="RefSeq" id="WP_247198887.1">
    <property type="nucleotide sequence ID" value="NZ_JALKCG010000001.1"/>
</dbReference>
<gene>
    <name evidence="2" type="ORF">MWN33_03755</name>
</gene>
<reference evidence="2 3" key="1">
    <citation type="submission" date="2022-04" db="EMBL/GenBank/DDBJ databases">
        <authorList>
            <person name="Grouzdev D.S."/>
            <person name="Pantiukh K.S."/>
            <person name="Krutkina M.S."/>
        </authorList>
    </citation>
    <scope>NUCLEOTIDE SEQUENCE [LARGE SCALE GENOMIC DNA]</scope>
    <source>
        <strain evidence="2 3">Jip08</strain>
    </source>
</reference>
<keyword evidence="1" id="KW-0732">Signal</keyword>
<protein>
    <recommendedName>
        <fullName evidence="4">DUF5666 domain-containing protein</fullName>
    </recommendedName>
</protein>
<dbReference type="Proteomes" id="UP001202867">
    <property type="component" value="Unassembled WGS sequence"/>
</dbReference>